<evidence type="ECO:0000256" key="7">
    <source>
        <dbReference type="SAM" id="MobiDB-lite"/>
    </source>
</evidence>
<feature type="short sequence motif" description="Interaction with polymerase core subunit RpoC" evidence="6">
    <location>
        <begin position="576"/>
        <end position="579"/>
    </location>
</feature>
<dbReference type="Pfam" id="PF04542">
    <property type="entry name" value="Sigma70_r2"/>
    <property type="match status" value="1"/>
</dbReference>
<feature type="compositionally biased region" description="Low complexity" evidence="7">
    <location>
        <begin position="51"/>
        <end position="66"/>
    </location>
</feature>
<dbReference type="PANTHER" id="PTHR30603">
    <property type="entry name" value="RNA POLYMERASE SIGMA FACTOR RPO"/>
    <property type="match status" value="1"/>
</dbReference>
<dbReference type="OrthoDB" id="9809557at2"/>
<evidence type="ECO:0000256" key="3">
    <source>
        <dbReference type="ARBA" id="ARBA00023082"/>
    </source>
</evidence>
<dbReference type="PANTHER" id="PTHR30603:SF60">
    <property type="entry name" value="RNA POLYMERASE SIGMA FACTOR RPOD"/>
    <property type="match status" value="1"/>
</dbReference>
<dbReference type="InterPro" id="IPR013325">
    <property type="entry name" value="RNA_pol_sigma_r2"/>
</dbReference>
<dbReference type="InterPro" id="IPR007127">
    <property type="entry name" value="RNA_pol_sigma_70_r1_1"/>
</dbReference>
<evidence type="ECO:0000256" key="4">
    <source>
        <dbReference type="ARBA" id="ARBA00023125"/>
    </source>
</evidence>
<dbReference type="GO" id="GO:0006352">
    <property type="term" value="P:DNA-templated transcription initiation"/>
    <property type="evidence" value="ECO:0007669"/>
    <property type="project" value="UniProtKB-UniRule"/>
</dbReference>
<comment type="caution">
    <text evidence="10">The sequence shown here is derived from an EMBL/GenBank/DDBJ whole genome shotgun (WGS) entry which is preliminary data.</text>
</comment>
<comment type="function">
    <text evidence="6">Sigma factors are initiation factors that promote the attachment of RNA polymerase to specific initiation sites and are then released. This sigma factor is the primary sigma factor during exponential growth.</text>
</comment>
<dbReference type="Pfam" id="PF04545">
    <property type="entry name" value="Sigma70_r4"/>
    <property type="match status" value="1"/>
</dbReference>
<comment type="subcellular location">
    <subcellularLocation>
        <location evidence="6">Cytoplasm</location>
    </subcellularLocation>
</comment>
<dbReference type="InterPro" id="IPR028630">
    <property type="entry name" value="Sigma70_RpoD"/>
</dbReference>
<dbReference type="InterPro" id="IPR042189">
    <property type="entry name" value="RNA_pol_sigma_70_r1_1_sf"/>
</dbReference>
<dbReference type="InterPro" id="IPR012760">
    <property type="entry name" value="RNA_pol_sigma_RpoD_C"/>
</dbReference>
<comment type="similarity">
    <text evidence="6">Belongs to the sigma-70 factor family. RpoD/SigA subfamily.</text>
</comment>
<evidence type="ECO:0000259" key="8">
    <source>
        <dbReference type="PROSITE" id="PS00715"/>
    </source>
</evidence>
<evidence type="ECO:0000259" key="9">
    <source>
        <dbReference type="PROSITE" id="PS00716"/>
    </source>
</evidence>
<dbReference type="Gene3D" id="1.10.220.120">
    <property type="entry name" value="Sigma-70 factor, region 1.1"/>
    <property type="match status" value="1"/>
</dbReference>
<dbReference type="SUPFAM" id="SSF88946">
    <property type="entry name" value="Sigma2 domain of RNA polymerase sigma factors"/>
    <property type="match status" value="1"/>
</dbReference>
<dbReference type="InterPro" id="IPR013324">
    <property type="entry name" value="RNA_pol_sigma_r3/r4-like"/>
</dbReference>
<dbReference type="FunFam" id="1.10.10.10:FF:000004">
    <property type="entry name" value="RNA polymerase sigma factor SigA"/>
    <property type="match status" value="1"/>
</dbReference>
<dbReference type="InterPro" id="IPR007627">
    <property type="entry name" value="RNA_pol_sigma70_r2"/>
</dbReference>
<keyword evidence="3 6" id="KW-0731">Sigma factor</keyword>
<accession>A0A562ZVL4</accession>
<keyword evidence="5 6" id="KW-0804">Transcription</keyword>
<dbReference type="EMBL" id="VOBQ01000003">
    <property type="protein sequence ID" value="TWO72620.1"/>
    <property type="molecule type" value="Genomic_DNA"/>
</dbReference>
<dbReference type="InterPro" id="IPR007624">
    <property type="entry name" value="RNA_pol_sigma70_r3"/>
</dbReference>
<feature type="region of interest" description="Disordered" evidence="7">
    <location>
        <begin position="1"/>
        <end position="124"/>
    </location>
</feature>
<evidence type="ECO:0000256" key="1">
    <source>
        <dbReference type="ARBA" id="ARBA00022490"/>
    </source>
</evidence>
<dbReference type="InterPro" id="IPR000943">
    <property type="entry name" value="RNA_pol_sigma70"/>
</dbReference>
<feature type="region of interest" description="Sigma-70 factor domain-3" evidence="6">
    <location>
        <begin position="631"/>
        <end position="707"/>
    </location>
</feature>
<dbReference type="Proteomes" id="UP000318199">
    <property type="component" value="Unassembled WGS sequence"/>
</dbReference>
<protein>
    <recommendedName>
        <fullName evidence="6">RNA polymerase sigma factor RpoD</fullName>
    </recommendedName>
    <alternativeName>
        <fullName evidence="6">Sigma-70</fullName>
    </alternativeName>
</protein>
<feature type="region of interest" description="Sigma-70 factor domain-2" evidence="6">
    <location>
        <begin position="552"/>
        <end position="622"/>
    </location>
</feature>
<comment type="subunit">
    <text evidence="6">Interacts transiently with the RNA polymerase catalytic core.</text>
</comment>
<dbReference type="InterPro" id="IPR050239">
    <property type="entry name" value="Sigma-70_RNA_pol_init_factors"/>
</dbReference>
<dbReference type="Pfam" id="PF03979">
    <property type="entry name" value="Sigma70_r1_1"/>
    <property type="match status" value="1"/>
</dbReference>
<keyword evidence="4 6" id="KW-0238">DNA-binding</keyword>
<dbReference type="InterPro" id="IPR007631">
    <property type="entry name" value="RNA_pol_sigma_70_non-ess"/>
</dbReference>
<sequence length="787" mass="87533">MPAQKSAKLAKPATKPVAGKPVKPAVSTGAKAQLKVVKSDKTQHKAPAPPMKAATPVPTTKSPAKPAAKEEPKKTAKTAAVEETLKKKPGRPPKAVAEVDAKGGAKRGRKPKDGAAAKGPGEEEDLTDIEAEFADSEPVVVEAVAEKAKPLRMKISKAKERALMKEFGLDEAVLSEEDMAKRRQRLKSLITLGKTRGYLTHAEITDHLPEKLVDAETLEVVVSMLNDMGVAVYEQTPDAETLLLTNTGPTAATVEEAEEEAEAALSTVDSEFGRTTDPVRMYMREMGTVELLTREGEIEIAKRIEGGLMAMMDAISASPATIAEILRLAAEIREGKIVISTVVDGFSNPNEADDYVAEEDFDEFDADDDDDGSGGSKALTKKLEELKANALERFDRIASLFEKVHKVYDKEGWGTPAYNKAQHALSEELMTIRFTAKTIEKLCDMVRGQVDDVRKKERELRRIIVDKCGMPQEVFVKDFPPNLLNQKWVEKQAAAGKPWSIIMARNVPPIQELQQKLADLQSRVVVPLPELKEINKRMNEGEASSREAKKEMIEANLRLVISIAKKYTNRGLQFLDLIQEGNIGLMKAVDKFEYRRGYKFSTYATWWIRQAITRSIADQARTIRIPVHMIETINKMNRISRQHLQEFGFEPDASILAAKMEIPEDKIRKIMKIAKEPISMETPIGDDDDSHLGDFIEDTGNTAPIEAAMQAGLRDVVKDILDSLTPREAKVLRMRFGIEMSTDHTLEEVGKQFDVTRERIRQIEAKALRKLKHPSRSDKLRSFIDTL</sequence>
<proteinExistence type="inferred from homology"/>
<organism evidence="10 11">
    <name type="scientific">Caenimonas sedimenti</name>
    <dbReference type="NCBI Taxonomy" id="2596921"/>
    <lineage>
        <taxon>Bacteria</taxon>
        <taxon>Pseudomonadati</taxon>
        <taxon>Pseudomonadota</taxon>
        <taxon>Betaproteobacteria</taxon>
        <taxon>Burkholderiales</taxon>
        <taxon>Comamonadaceae</taxon>
        <taxon>Caenimonas</taxon>
    </lineage>
</organism>
<evidence type="ECO:0000256" key="5">
    <source>
        <dbReference type="ARBA" id="ARBA00023163"/>
    </source>
</evidence>
<name>A0A562ZVL4_9BURK</name>
<dbReference type="PRINTS" id="PR00046">
    <property type="entry name" value="SIGMA70FCT"/>
</dbReference>
<dbReference type="GO" id="GO:0005737">
    <property type="term" value="C:cytoplasm"/>
    <property type="evidence" value="ECO:0007669"/>
    <property type="project" value="UniProtKB-SubCell"/>
</dbReference>
<dbReference type="NCBIfam" id="NF004208">
    <property type="entry name" value="PRK05658.1"/>
    <property type="match status" value="1"/>
</dbReference>
<keyword evidence="2 6" id="KW-0805">Transcription regulation</keyword>
<dbReference type="GO" id="GO:0003677">
    <property type="term" value="F:DNA binding"/>
    <property type="evidence" value="ECO:0007669"/>
    <property type="project" value="UniProtKB-UniRule"/>
</dbReference>
<evidence type="ECO:0000256" key="2">
    <source>
        <dbReference type="ARBA" id="ARBA00023015"/>
    </source>
</evidence>
<dbReference type="CDD" id="cd06171">
    <property type="entry name" value="Sigma70_r4"/>
    <property type="match status" value="1"/>
</dbReference>
<feature type="region of interest" description="Sigma-70 factor domain-4" evidence="6">
    <location>
        <begin position="720"/>
        <end position="773"/>
    </location>
</feature>
<dbReference type="PROSITE" id="PS00715">
    <property type="entry name" value="SIGMA70_1"/>
    <property type="match status" value="1"/>
</dbReference>
<dbReference type="InterPro" id="IPR036388">
    <property type="entry name" value="WH-like_DNA-bd_sf"/>
</dbReference>
<evidence type="ECO:0000256" key="6">
    <source>
        <dbReference type="HAMAP-Rule" id="MF_00963"/>
    </source>
</evidence>
<feature type="DNA-binding region" description="H-T-H motif" evidence="6">
    <location>
        <begin position="746"/>
        <end position="765"/>
    </location>
</feature>
<dbReference type="Gene3D" id="1.10.601.10">
    <property type="entry name" value="RNA Polymerase Primary Sigma Factor"/>
    <property type="match status" value="1"/>
</dbReference>
<dbReference type="HAMAP" id="MF_00963">
    <property type="entry name" value="Sigma70_RpoD_SigA"/>
    <property type="match status" value="1"/>
</dbReference>
<dbReference type="PROSITE" id="PS00716">
    <property type="entry name" value="SIGMA70_2"/>
    <property type="match status" value="1"/>
</dbReference>
<feature type="domain" description="RNA polymerase sigma-70" evidence="9">
    <location>
        <begin position="745"/>
        <end position="771"/>
    </location>
</feature>
<dbReference type="Pfam" id="PF00140">
    <property type="entry name" value="Sigma70_r1_2"/>
    <property type="match status" value="1"/>
</dbReference>
<dbReference type="Pfam" id="PF04539">
    <property type="entry name" value="Sigma70_r3"/>
    <property type="match status" value="1"/>
</dbReference>
<gene>
    <name evidence="6 10" type="primary">rpoD</name>
    <name evidence="10" type="ORF">FN976_03555</name>
</gene>
<dbReference type="Gene3D" id="1.10.10.10">
    <property type="entry name" value="Winged helix-like DNA-binding domain superfamily/Winged helix DNA-binding domain"/>
    <property type="match status" value="2"/>
</dbReference>
<keyword evidence="1 6" id="KW-0963">Cytoplasm</keyword>
<dbReference type="Pfam" id="PF04546">
    <property type="entry name" value="Sigma70_ner"/>
    <property type="match status" value="1"/>
</dbReference>
<evidence type="ECO:0000313" key="10">
    <source>
        <dbReference type="EMBL" id="TWO72620.1"/>
    </source>
</evidence>
<dbReference type="RefSeq" id="WP_145891057.1">
    <property type="nucleotide sequence ID" value="NZ_VOBQ01000003.1"/>
</dbReference>
<evidence type="ECO:0000313" key="11">
    <source>
        <dbReference type="Proteomes" id="UP000318199"/>
    </source>
</evidence>
<dbReference type="SUPFAM" id="SSF88659">
    <property type="entry name" value="Sigma3 and sigma4 domains of RNA polymerase sigma factors"/>
    <property type="match status" value="2"/>
</dbReference>
<dbReference type="NCBIfam" id="TIGR02937">
    <property type="entry name" value="sigma70-ECF"/>
    <property type="match status" value="1"/>
</dbReference>
<dbReference type="InterPro" id="IPR007630">
    <property type="entry name" value="RNA_pol_sigma70_r4"/>
</dbReference>
<reference evidence="10 11" key="1">
    <citation type="submission" date="2019-07" db="EMBL/GenBank/DDBJ databases">
        <title>Caenimonas sedimenti sp. nov., isolated from activated sludge.</title>
        <authorList>
            <person name="Xu J."/>
        </authorList>
    </citation>
    <scope>NUCLEOTIDE SEQUENCE [LARGE SCALE GENOMIC DNA]</scope>
    <source>
        <strain evidence="10 11">HX-9-20</strain>
    </source>
</reference>
<dbReference type="FunFam" id="1.10.10.10:FF:000002">
    <property type="entry name" value="RNA polymerase sigma factor SigA"/>
    <property type="match status" value="1"/>
</dbReference>
<dbReference type="FunFam" id="1.10.601.10:FF:000001">
    <property type="entry name" value="RNA polymerase sigma factor SigA"/>
    <property type="match status" value="1"/>
</dbReference>
<dbReference type="InterPro" id="IPR014284">
    <property type="entry name" value="RNA_pol_sigma-70_dom"/>
</dbReference>
<dbReference type="GO" id="GO:0016987">
    <property type="term" value="F:sigma factor activity"/>
    <property type="evidence" value="ECO:0007669"/>
    <property type="project" value="UniProtKB-UniRule"/>
</dbReference>
<dbReference type="NCBIfam" id="TIGR02393">
    <property type="entry name" value="RpoD_Cterm"/>
    <property type="match status" value="1"/>
</dbReference>
<keyword evidence="11" id="KW-1185">Reference proteome</keyword>
<feature type="domain" description="RNA polymerase sigma-70" evidence="8">
    <location>
        <begin position="576"/>
        <end position="589"/>
    </location>
</feature>
<dbReference type="InterPro" id="IPR009042">
    <property type="entry name" value="RNA_pol_sigma70_r1_2"/>
</dbReference>
<dbReference type="AlphaFoldDB" id="A0A562ZVL4"/>